<dbReference type="PANTHER" id="PTHR30237:SF4">
    <property type="entry name" value="LD-CARBOXYPEPTIDASE C-TERMINAL DOMAIN-CONTAINING PROTEIN"/>
    <property type="match status" value="1"/>
</dbReference>
<dbReference type="Gene3D" id="3.40.50.10740">
    <property type="entry name" value="Class I glutamine amidotransferase-like"/>
    <property type="match status" value="1"/>
</dbReference>
<dbReference type="CDD" id="cd07062">
    <property type="entry name" value="Peptidase_S66_mccF_like"/>
    <property type="match status" value="1"/>
</dbReference>
<keyword evidence="2" id="KW-0378">Hydrolase</keyword>
<dbReference type="KEGG" id="ela:UCREL1_7733"/>
<dbReference type="InterPro" id="IPR029062">
    <property type="entry name" value="Class_I_gatase-like"/>
</dbReference>
<keyword evidence="6" id="KW-0121">Carboxypeptidase</keyword>
<dbReference type="HOGENOM" id="CLU_034346_1_1_1"/>
<dbReference type="InterPro" id="IPR040921">
    <property type="entry name" value="Peptidase_S66C"/>
</dbReference>
<dbReference type="Gene3D" id="3.50.30.60">
    <property type="entry name" value="LD-carboxypeptidase A C-terminal domain-like"/>
    <property type="match status" value="1"/>
</dbReference>
<sequence>MPSAIKPKALEPGATIAFISPSARINAEFPAVMARATAVLTGQGYKVRDLFSGPDSSIQASISNRLSEIRIAFSDPTIAAIICTIGGPSFTELLPALIADTELHATIRANPKIVVGFSDITGLHWFLHSVTGLRTFYGPGAIPELGAAVSSSSSSSSSDHDDKSSSSSSSEVLAFSTRNLFRTITATDDGRKPLGEIPRSRVYAPSLPPFSTSSDPASTDPSAVLPNPGWVWLRGGRAQGRLFGGCLTVVARLAGVKAVVPDWRGRIVFLETAIDEDMVSGNPLHRVQAGFADLIAQGVFEEAAGLVVGRPFGYDAPEMRERYTGVIMGFLGGEGKDGGALDKVKNGDFPILFGVDFGHTTPMVTLPFDALAELDSERDRFAVLEAGVV</sequence>
<reference evidence="7" key="1">
    <citation type="journal article" date="2013" name="Genome Announc.">
        <title>Draft genome sequence of the grapevine dieback fungus Eutypa lata UCR-EL1.</title>
        <authorList>
            <person name="Blanco-Ulate B."/>
            <person name="Rolshausen P.E."/>
            <person name="Cantu D."/>
        </authorList>
    </citation>
    <scope>NUCLEOTIDE SEQUENCE [LARGE SCALE GENOMIC DNA]</scope>
    <source>
        <strain evidence="7">UCR-EL1</strain>
    </source>
</reference>
<dbReference type="OrthoDB" id="5186469at2759"/>
<dbReference type="InterPro" id="IPR027461">
    <property type="entry name" value="Carboxypeptidase_A_C_sf"/>
</dbReference>
<accession>M7T663</accession>
<name>M7T663_EUTLA</name>
<dbReference type="GO" id="GO:0004180">
    <property type="term" value="F:carboxypeptidase activity"/>
    <property type="evidence" value="ECO:0007669"/>
    <property type="project" value="UniProtKB-KW"/>
</dbReference>
<dbReference type="InterPro" id="IPR040449">
    <property type="entry name" value="Peptidase_S66_N"/>
</dbReference>
<keyword evidence="7" id="KW-1185">Reference proteome</keyword>
<dbReference type="SUPFAM" id="SSF141986">
    <property type="entry name" value="LD-carboxypeptidase A C-terminal domain-like"/>
    <property type="match status" value="1"/>
</dbReference>
<comment type="similarity">
    <text evidence="1">Belongs to the peptidase S66 family.</text>
</comment>
<dbReference type="STRING" id="1287681.M7T663"/>
<keyword evidence="6" id="KW-0645">Protease</keyword>
<dbReference type="PANTHER" id="PTHR30237">
    <property type="entry name" value="MURAMOYLTETRAPEPTIDE CARBOXYPEPTIDASE"/>
    <property type="match status" value="1"/>
</dbReference>
<dbReference type="EMBL" id="KB706892">
    <property type="protein sequence ID" value="EMR65316.1"/>
    <property type="molecule type" value="Genomic_DNA"/>
</dbReference>
<dbReference type="AlphaFoldDB" id="M7T663"/>
<dbReference type="Pfam" id="PF02016">
    <property type="entry name" value="Peptidase_S66"/>
    <property type="match status" value="1"/>
</dbReference>
<feature type="domain" description="LD-carboxypeptidase N-terminal" evidence="4">
    <location>
        <begin position="16"/>
        <end position="138"/>
    </location>
</feature>
<dbReference type="eggNOG" id="ENOG502S19A">
    <property type="taxonomic scope" value="Eukaryota"/>
</dbReference>
<dbReference type="InterPro" id="IPR027478">
    <property type="entry name" value="LdcA_N"/>
</dbReference>
<dbReference type="Pfam" id="PF17676">
    <property type="entry name" value="Peptidase_S66C"/>
    <property type="match status" value="1"/>
</dbReference>
<dbReference type="SUPFAM" id="SSF52317">
    <property type="entry name" value="Class I glutamine amidotransferase-like"/>
    <property type="match status" value="1"/>
</dbReference>
<gene>
    <name evidence="6" type="ORF">UCREL1_7733</name>
</gene>
<feature type="domain" description="LD-carboxypeptidase C-terminal" evidence="5">
    <location>
        <begin position="239"/>
        <end position="374"/>
    </location>
</feature>
<evidence type="ECO:0000313" key="7">
    <source>
        <dbReference type="Proteomes" id="UP000012174"/>
    </source>
</evidence>
<dbReference type="PIRSF" id="PIRSF028757">
    <property type="entry name" value="LD-carboxypeptidase"/>
    <property type="match status" value="1"/>
</dbReference>
<dbReference type="Proteomes" id="UP000012174">
    <property type="component" value="Unassembled WGS sequence"/>
</dbReference>
<evidence type="ECO:0000259" key="4">
    <source>
        <dbReference type="Pfam" id="PF02016"/>
    </source>
</evidence>
<protein>
    <submittedName>
        <fullName evidence="6">Putative peptidase u61 ld-carboxypeptidase a protein</fullName>
    </submittedName>
</protein>
<proteinExistence type="inferred from homology"/>
<evidence type="ECO:0000313" key="6">
    <source>
        <dbReference type="EMBL" id="EMR65316.1"/>
    </source>
</evidence>
<evidence type="ECO:0000256" key="3">
    <source>
        <dbReference type="SAM" id="MobiDB-lite"/>
    </source>
</evidence>
<dbReference type="InterPro" id="IPR003507">
    <property type="entry name" value="S66_fam"/>
</dbReference>
<evidence type="ECO:0000256" key="2">
    <source>
        <dbReference type="ARBA" id="ARBA00022801"/>
    </source>
</evidence>
<evidence type="ECO:0000256" key="1">
    <source>
        <dbReference type="ARBA" id="ARBA00010233"/>
    </source>
</evidence>
<evidence type="ECO:0000259" key="5">
    <source>
        <dbReference type="Pfam" id="PF17676"/>
    </source>
</evidence>
<organism evidence="6 7">
    <name type="scientific">Eutypa lata (strain UCR-EL1)</name>
    <name type="common">Grapevine dieback disease fungus</name>
    <name type="synonym">Eutypa armeniacae</name>
    <dbReference type="NCBI Taxonomy" id="1287681"/>
    <lineage>
        <taxon>Eukaryota</taxon>
        <taxon>Fungi</taxon>
        <taxon>Dikarya</taxon>
        <taxon>Ascomycota</taxon>
        <taxon>Pezizomycotina</taxon>
        <taxon>Sordariomycetes</taxon>
        <taxon>Xylariomycetidae</taxon>
        <taxon>Xylariales</taxon>
        <taxon>Diatrypaceae</taxon>
        <taxon>Eutypa</taxon>
    </lineage>
</organism>
<dbReference type="OMA" id="FGHAYPR"/>
<feature type="region of interest" description="Disordered" evidence="3">
    <location>
        <begin position="148"/>
        <end position="170"/>
    </location>
</feature>